<dbReference type="Proteomes" id="UP000190911">
    <property type="component" value="Chromosome I"/>
</dbReference>
<organism evidence="4 5">
    <name type="scientific">Vreelandella subglaciescola</name>
    <dbReference type="NCBI Taxonomy" id="29571"/>
    <lineage>
        <taxon>Bacteria</taxon>
        <taxon>Pseudomonadati</taxon>
        <taxon>Pseudomonadota</taxon>
        <taxon>Gammaproteobacteria</taxon>
        <taxon>Oceanospirillales</taxon>
        <taxon>Halomonadaceae</taxon>
        <taxon>Vreelandella</taxon>
    </lineage>
</organism>
<dbReference type="NCBIfam" id="NF033550">
    <property type="entry name" value="transpos_ISL3"/>
    <property type="match status" value="1"/>
</dbReference>
<dbReference type="STRING" id="29571.SAMN05878437_0731"/>
<keyword evidence="4" id="KW-0862">Zinc</keyword>
<dbReference type="RefSeq" id="WP_079551397.1">
    <property type="nucleotide sequence ID" value="NZ_LT670847.1"/>
</dbReference>
<dbReference type="InterPro" id="IPR029261">
    <property type="entry name" value="Transposase_Znf"/>
</dbReference>
<reference evidence="4 5" key="1">
    <citation type="submission" date="2016-11" db="EMBL/GenBank/DDBJ databases">
        <authorList>
            <person name="Jaros S."/>
            <person name="Januszkiewicz K."/>
            <person name="Wedrychowicz H."/>
        </authorList>
    </citation>
    <scope>NUCLEOTIDE SEQUENCE [LARGE SCALE GENOMIC DNA]</scope>
    <source>
        <strain evidence="4 5">ACAM 12</strain>
    </source>
</reference>
<name>A0A1M7F8K7_9GAMM</name>
<evidence type="ECO:0000259" key="2">
    <source>
        <dbReference type="Pfam" id="PF13542"/>
    </source>
</evidence>
<dbReference type="InParanoid" id="A0A1M7F8K7"/>
<dbReference type="Pfam" id="PF14690">
    <property type="entry name" value="Zn_ribbon_ISL3"/>
    <property type="match status" value="1"/>
</dbReference>
<evidence type="ECO:0000313" key="4">
    <source>
        <dbReference type="EMBL" id="SHM00381.1"/>
    </source>
</evidence>
<dbReference type="Gene3D" id="3.40.50.2000">
    <property type="entry name" value="Glycogen Phosphorylase B"/>
    <property type="match status" value="1"/>
</dbReference>
<gene>
    <name evidence="4" type="ORF">SAMN05878437_0731</name>
</gene>
<sequence>MDGTQIMTLGLGLEAPWILKDQHLDTAVSPHRLDLTVEAERGSLYSCPECGEACPAHDFTSKTWRHLNFFQHHCYLHARVPRTKCPTHGIKRIEVPWARPGSDFTLLFEQAAMALVREMPVLAAARLIEITDKRLWRIVHHYVGRMLEQLDLSQVKAVGLDETAAKRGHRYVTVFLDMQRKTEPVVFAVPGRGKATVEAFSEFLAAHQGDPQTVQEVVCDMSPAFLKGVEEHLPKAEVTVDWFHIVQIFTRALDEVRKRERREQEHPKHLRWAVLRNAESGNLTANQIAALQELMAASDVFVLSSAWEGFGLVVAEAMACERPVVATDCGGVREVVEDAGFLVPPRNAKALAEAMGRALRLSDDERENLGRAARQRVVERFSLEATAQRYLDVYRGDDLSDQQQLQGTK</sequence>
<dbReference type="Pfam" id="PF13542">
    <property type="entry name" value="HTH_Tnp_ISL3"/>
    <property type="match status" value="1"/>
</dbReference>
<proteinExistence type="predicted"/>
<evidence type="ECO:0000259" key="1">
    <source>
        <dbReference type="Pfam" id="PF01610"/>
    </source>
</evidence>
<dbReference type="AlphaFoldDB" id="A0A1M7F8K7"/>
<dbReference type="PANTHER" id="PTHR33498:SF1">
    <property type="entry name" value="TRANSPOSASE FOR INSERTION SEQUENCE ELEMENT IS1557"/>
    <property type="match status" value="1"/>
</dbReference>
<dbReference type="EMBL" id="LT670847">
    <property type="protein sequence ID" value="SHM00381.1"/>
    <property type="molecule type" value="Genomic_DNA"/>
</dbReference>
<dbReference type="InterPro" id="IPR002560">
    <property type="entry name" value="Transposase_DDE"/>
</dbReference>
<dbReference type="GO" id="GO:0008270">
    <property type="term" value="F:zinc ion binding"/>
    <property type="evidence" value="ECO:0007669"/>
    <property type="project" value="UniProtKB-KW"/>
</dbReference>
<keyword evidence="5" id="KW-1185">Reference proteome</keyword>
<evidence type="ECO:0000313" key="5">
    <source>
        <dbReference type="Proteomes" id="UP000190911"/>
    </source>
</evidence>
<keyword evidence="4" id="KW-0479">Metal-binding</keyword>
<dbReference type="PANTHER" id="PTHR33498">
    <property type="entry name" value="TRANSPOSASE FOR INSERTION SEQUENCE ELEMENT IS1557"/>
    <property type="match status" value="1"/>
</dbReference>
<dbReference type="InterPro" id="IPR047951">
    <property type="entry name" value="Transpos_ISL3"/>
</dbReference>
<keyword evidence="4" id="KW-0863">Zinc-finger</keyword>
<dbReference type="InterPro" id="IPR032877">
    <property type="entry name" value="Transposase_HTH"/>
</dbReference>
<feature type="domain" description="Transposase IS204/IS1001/IS1096/IS1165 zinc-finger" evidence="3">
    <location>
        <begin position="46"/>
        <end position="88"/>
    </location>
</feature>
<dbReference type="OrthoDB" id="46712at2"/>
<feature type="domain" description="Transposase IS204/IS1001/IS1096/IS1165 helix-turn-helix" evidence="2">
    <location>
        <begin position="94"/>
        <end position="143"/>
    </location>
</feature>
<dbReference type="Pfam" id="PF01610">
    <property type="entry name" value="DDE_Tnp_ISL3"/>
    <property type="match status" value="1"/>
</dbReference>
<evidence type="ECO:0000259" key="3">
    <source>
        <dbReference type="Pfam" id="PF14690"/>
    </source>
</evidence>
<accession>A0A1M7F8K7</accession>
<dbReference type="GO" id="GO:0016757">
    <property type="term" value="F:glycosyltransferase activity"/>
    <property type="evidence" value="ECO:0007669"/>
    <property type="project" value="InterPro"/>
</dbReference>
<dbReference type="CDD" id="cd03801">
    <property type="entry name" value="GT4_PimA-like"/>
    <property type="match status" value="1"/>
</dbReference>
<feature type="domain" description="Transposase IS204/IS1001/IS1096/IS1165 DDE" evidence="1">
    <location>
        <begin position="158"/>
        <end position="307"/>
    </location>
</feature>
<dbReference type="SUPFAM" id="SSF53756">
    <property type="entry name" value="UDP-Glycosyltransferase/glycogen phosphorylase"/>
    <property type="match status" value="1"/>
</dbReference>
<protein>
    <submittedName>
        <fullName evidence="4">Zinc-finger of transposase IS204/IS1001/IS1096/IS1165</fullName>
    </submittedName>
</protein>